<dbReference type="SMART" id="SM00255">
    <property type="entry name" value="TIR"/>
    <property type="match status" value="1"/>
</dbReference>
<feature type="repeat" description="TPR" evidence="10">
    <location>
        <begin position="624"/>
        <end position="657"/>
    </location>
</feature>
<comment type="caution">
    <text evidence="12">The sequence shown here is derived from an EMBL/GenBank/DDBJ whole genome shotgun (WGS) entry which is preliminary data.</text>
</comment>
<evidence type="ECO:0000313" key="13">
    <source>
        <dbReference type="Proteomes" id="UP001628193"/>
    </source>
</evidence>
<evidence type="ECO:0000313" key="12">
    <source>
        <dbReference type="EMBL" id="GAB0057698.1"/>
    </source>
</evidence>
<evidence type="ECO:0000256" key="9">
    <source>
        <dbReference type="ARBA" id="ARBA00023212"/>
    </source>
</evidence>
<dbReference type="RefSeq" id="WP_420905391.1">
    <property type="nucleotide sequence ID" value="NZ_BAAFGK010000004.1"/>
</dbReference>
<evidence type="ECO:0000256" key="5">
    <source>
        <dbReference type="ARBA" id="ARBA00022737"/>
    </source>
</evidence>
<dbReference type="PRINTS" id="PR00381">
    <property type="entry name" value="KINESINLIGHT"/>
</dbReference>
<protein>
    <recommendedName>
        <fullName evidence="11">TIR domain-containing protein</fullName>
    </recommendedName>
</protein>
<feature type="repeat" description="TPR" evidence="10">
    <location>
        <begin position="666"/>
        <end position="699"/>
    </location>
</feature>
<dbReference type="InterPro" id="IPR000157">
    <property type="entry name" value="TIR_dom"/>
</dbReference>
<dbReference type="InterPro" id="IPR002151">
    <property type="entry name" value="Kinesin_light"/>
</dbReference>
<dbReference type="SUPFAM" id="SSF52200">
    <property type="entry name" value="Toll/Interleukin receptor TIR domain"/>
    <property type="match status" value="1"/>
</dbReference>
<evidence type="ECO:0000256" key="1">
    <source>
        <dbReference type="ARBA" id="ARBA00004245"/>
    </source>
</evidence>
<keyword evidence="4" id="KW-0493">Microtubule</keyword>
<evidence type="ECO:0000259" key="11">
    <source>
        <dbReference type="PROSITE" id="PS50104"/>
    </source>
</evidence>
<name>A0ABQ0C9Z6_9PROT</name>
<dbReference type="Pfam" id="PF13424">
    <property type="entry name" value="TPR_12"/>
    <property type="match status" value="2"/>
</dbReference>
<accession>A0ABQ0C9Z6</accession>
<dbReference type="PANTHER" id="PTHR45783:SF3">
    <property type="entry name" value="KINESIN LIGHT CHAIN"/>
    <property type="match status" value="1"/>
</dbReference>
<evidence type="ECO:0000256" key="7">
    <source>
        <dbReference type="ARBA" id="ARBA00023054"/>
    </source>
</evidence>
<reference evidence="12 13" key="1">
    <citation type="submission" date="2024-05" db="EMBL/GenBank/DDBJ databases">
        <authorList>
            <consortium name="Candidatus Magnetaquicoccaceae bacterium FCR-1 genome sequencing consortium"/>
            <person name="Shimoshige H."/>
            <person name="Shimamura S."/>
            <person name="Taoka A."/>
            <person name="Kobayashi H."/>
            <person name="Maekawa T."/>
        </authorList>
    </citation>
    <scope>NUCLEOTIDE SEQUENCE [LARGE SCALE GENOMIC DNA]</scope>
    <source>
        <strain evidence="12 13">FCR-1</strain>
    </source>
</reference>
<evidence type="ECO:0000256" key="8">
    <source>
        <dbReference type="ARBA" id="ARBA00023175"/>
    </source>
</evidence>
<dbReference type="SUPFAM" id="SSF48452">
    <property type="entry name" value="TPR-like"/>
    <property type="match status" value="1"/>
</dbReference>
<dbReference type="Gene3D" id="3.40.50.10140">
    <property type="entry name" value="Toll/interleukin-1 receptor homology (TIR) domain"/>
    <property type="match status" value="1"/>
</dbReference>
<evidence type="ECO:0000256" key="3">
    <source>
        <dbReference type="ARBA" id="ARBA00022490"/>
    </source>
</evidence>
<keyword evidence="3" id="KW-0963">Cytoplasm</keyword>
<dbReference type="SUPFAM" id="SSF52540">
    <property type="entry name" value="P-loop containing nucleoside triphosphate hydrolases"/>
    <property type="match status" value="1"/>
</dbReference>
<dbReference type="SMART" id="SM00028">
    <property type="entry name" value="TPR"/>
    <property type="match status" value="5"/>
</dbReference>
<proteinExistence type="inferred from homology"/>
<keyword evidence="7" id="KW-0175">Coiled coil</keyword>
<keyword evidence="8" id="KW-0505">Motor protein</keyword>
<dbReference type="Proteomes" id="UP001628193">
    <property type="component" value="Unassembled WGS sequence"/>
</dbReference>
<evidence type="ECO:0000256" key="2">
    <source>
        <dbReference type="ARBA" id="ARBA00009622"/>
    </source>
</evidence>
<dbReference type="InterPro" id="IPR027417">
    <property type="entry name" value="P-loop_NTPase"/>
</dbReference>
<dbReference type="InterPro" id="IPR011990">
    <property type="entry name" value="TPR-like_helical_dom_sf"/>
</dbReference>
<gene>
    <name evidence="12" type="ORF">SIID45300_02030</name>
</gene>
<dbReference type="Pfam" id="PF13676">
    <property type="entry name" value="TIR_2"/>
    <property type="match status" value="1"/>
</dbReference>
<reference evidence="12 13" key="2">
    <citation type="submission" date="2024-09" db="EMBL/GenBank/DDBJ databases">
        <title>Draft genome sequence of Candidatus Magnetaquicoccaceae bacterium FCR-1.</title>
        <authorList>
            <person name="Shimoshige H."/>
            <person name="Shimamura S."/>
            <person name="Taoka A."/>
            <person name="Kobayashi H."/>
            <person name="Maekawa T."/>
        </authorList>
    </citation>
    <scope>NUCLEOTIDE SEQUENCE [LARGE SCALE GENOMIC DNA]</scope>
    <source>
        <strain evidence="12 13">FCR-1</strain>
    </source>
</reference>
<dbReference type="Pfam" id="PF25000">
    <property type="entry name" value="DUF7779"/>
    <property type="match status" value="1"/>
</dbReference>
<dbReference type="Gene3D" id="3.40.50.300">
    <property type="entry name" value="P-loop containing nucleotide triphosphate hydrolases"/>
    <property type="match status" value="1"/>
</dbReference>
<keyword evidence="5" id="KW-0677">Repeat</keyword>
<evidence type="ECO:0000256" key="4">
    <source>
        <dbReference type="ARBA" id="ARBA00022701"/>
    </source>
</evidence>
<sequence>MAAKLFISYSKSDSAYRIELGKHLSPLVDSGDVTIWHDRMLIPGQEWDGKIKVELETSEIILLLVSSDFNSTQYVKDVEIKRAMERHESGSAVVIPVILRACVWEQLPFGKLTALPNDDKDKAKPITQWTNPDDAYVNVVLGIKRALTALDARSMTPPSSATTTTTATATATTKSAIHNLGMRNRFFTGREVELKQLAATLLSRKSVAVYTTTGTSGTQVIQGLGGIGKSQLVLEYAWRHLHDYEVIWWIRAESGQTLQSDIASLGERIGLAGTNVEERSQAALGWLEYHDNWLIVLDNAPNPAGVTEWIPPNHAGHLLITTRHRAGWKKLANALDMDVMSKEEGSAFLLHRMEMWDTATKTQRQTADTLTEELGGLPLALEQAASYMDEMTLSLEVYLKKFRAKGLALMNSISARPTLGEYAQTIYTTWQLSFDQAMDENPMACVLLNLMSFLEPDDIPRNLLWEWRARWLNEEMDWARRLPDEDAYDLALTTLHRFALIRLEKEKDSLSIHRLVGAVTRDRLGEEGQERYLALVLAVMRQAYDIEFHDMAARPDARRLHHHVLNIARMGERFGVDLIRVNFLYNRCALFWVSQAAYGLARELFEQALSLTEKIHGPEHPNVAPTLNNLGLMLHEQGDLTGAREIFERTLAIGEKYLDPDHPTIAIRLNNLGSVLRKQGNLSEARELIKRALEIGDKRLDPDHPEMAKWLNNMGMVLLDSGDLLEARQHLERALRIRIKILGSEHPEVALCLNNLALVLKDQGDIAGARDNYVRSLTILRASNLPPDHPHIQQIEVNLAYLNSLMRSGDSEPPGQPASRPCS</sequence>
<organism evidence="12 13">
    <name type="scientific">Candidatus Magnetaquiglobus chichijimensis</name>
    <dbReference type="NCBI Taxonomy" id="3141448"/>
    <lineage>
        <taxon>Bacteria</taxon>
        <taxon>Pseudomonadati</taxon>
        <taxon>Pseudomonadota</taxon>
        <taxon>Magnetococcia</taxon>
        <taxon>Magnetococcales</taxon>
        <taxon>Candidatus Magnetaquicoccaceae</taxon>
        <taxon>Candidatus Magnetaquiglobus</taxon>
    </lineage>
</organism>
<keyword evidence="9" id="KW-0206">Cytoskeleton</keyword>
<keyword evidence="13" id="KW-1185">Reference proteome</keyword>
<comment type="subcellular location">
    <subcellularLocation>
        <location evidence="1">Cytoplasm</location>
        <location evidence="1">Cytoskeleton</location>
    </subcellularLocation>
</comment>
<dbReference type="PROSITE" id="PS50005">
    <property type="entry name" value="TPR"/>
    <property type="match status" value="2"/>
</dbReference>
<dbReference type="PROSITE" id="PS50104">
    <property type="entry name" value="TIR"/>
    <property type="match status" value="1"/>
</dbReference>
<keyword evidence="6 10" id="KW-0802">TPR repeat</keyword>
<comment type="similarity">
    <text evidence="2">Belongs to the kinesin light chain family.</text>
</comment>
<dbReference type="PANTHER" id="PTHR45783">
    <property type="entry name" value="KINESIN LIGHT CHAIN"/>
    <property type="match status" value="1"/>
</dbReference>
<feature type="domain" description="TIR" evidence="11">
    <location>
        <begin position="1"/>
        <end position="147"/>
    </location>
</feature>
<dbReference type="InterPro" id="IPR056681">
    <property type="entry name" value="DUF7779"/>
</dbReference>
<evidence type="ECO:0000256" key="6">
    <source>
        <dbReference type="ARBA" id="ARBA00022803"/>
    </source>
</evidence>
<dbReference type="Pfam" id="PF13374">
    <property type="entry name" value="TPR_10"/>
    <property type="match status" value="1"/>
</dbReference>
<evidence type="ECO:0000256" key="10">
    <source>
        <dbReference type="PROSITE-ProRule" id="PRU00339"/>
    </source>
</evidence>
<dbReference type="InterPro" id="IPR035897">
    <property type="entry name" value="Toll_tir_struct_dom_sf"/>
</dbReference>
<dbReference type="InterPro" id="IPR019734">
    <property type="entry name" value="TPR_rpt"/>
</dbReference>
<dbReference type="EMBL" id="BAAFGK010000004">
    <property type="protein sequence ID" value="GAB0057698.1"/>
    <property type="molecule type" value="Genomic_DNA"/>
</dbReference>
<dbReference type="Gene3D" id="1.25.40.10">
    <property type="entry name" value="Tetratricopeptide repeat domain"/>
    <property type="match status" value="2"/>
</dbReference>